<dbReference type="Proteomes" id="UP000254425">
    <property type="component" value="Chromosome"/>
</dbReference>
<keyword evidence="2" id="KW-1185">Reference proteome</keyword>
<protein>
    <submittedName>
        <fullName evidence="1">Uncharacterized protein</fullName>
    </submittedName>
</protein>
<dbReference type="RefSeq" id="WP_208880236.1">
    <property type="nucleotide sequence ID" value="NZ_CP031320.1"/>
</dbReference>
<name>A0A345XSP0_9ACTN</name>
<gene>
    <name evidence="1" type="ORF">DVA86_20395</name>
</gene>
<dbReference type="AlphaFoldDB" id="A0A345XSP0"/>
<reference evidence="1 2" key="1">
    <citation type="submission" date="2018-07" db="EMBL/GenBank/DDBJ databases">
        <title>Draft genome of the type strain Streptomyces armeniacus ATCC 15676.</title>
        <authorList>
            <person name="Labana P."/>
            <person name="Gosse J.T."/>
            <person name="Boddy C.N."/>
        </authorList>
    </citation>
    <scope>NUCLEOTIDE SEQUENCE [LARGE SCALE GENOMIC DNA]</scope>
    <source>
        <strain evidence="1 2">ATCC 15676</strain>
    </source>
</reference>
<organism evidence="1 2">
    <name type="scientific">Streptomyces armeniacus</name>
    <dbReference type="NCBI Taxonomy" id="83291"/>
    <lineage>
        <taxon>Bacteria</taxon>
        <taxon>Bacillati</taxon>
        <taxon>Actinomycetota</taxon>
        <taxon>Actinomycetes</taxon>
        <taxon>Kitasatosporales</taxon>
        <taxon>Streptomycetaceae</taxon>
        <taxon>Streptomyces</taxon>
    </lineage>
</organism>
<sequence length="104" mass="11889">MEAVRNALEARPWRPEDGPAPRVWLYPYGRRPALRIRVAGRWRHCLVHARQDYPDGRTAYQVEIALSASSDGIVGTYIRTYWWPAAMRPTADSRPDTGQAARGR</sequence>
<dbReference type="EMBL" id="CP031320">
    <property type="protein sequence ID" value="AXK34656.1"/>
    <property type="molecule type" value="Genomic_DNA"/>
</dbReference>
<evidence type="ECO:0000313" key="1">
    <source>
        <dbReference type="EMBL" id="AXK34656.1"/>
    </source>
</evidence>
<accession>A0A345XSP0</accession>
<evidence type="ECO:0000313" key="2">
    <source>
        <dbReference type="Proteomes" id="UP000254425"/>
    </source>
</evidence>
<proteinExistence type="predicted"/>
<dbReference type="KEGG" id="sarm:DVA86_20395"/>